<dbReference type="Pfam" id="PF02739">
    <property type="entry name" value="5_3_exonuc_N"/>
    <property type="match status" value="1"/>
</dbReference>
<dbReference type="GO" id="GO:0003677">
    <property type="term" value="F:DNA binding"/>
    <property type="evidence" value="ECO:0007669"/>
    <property type="project" value="InterPro"/>
</dbReference>
<evidence type="ECO:0000313" key="4">
    <source>
        <dbReference type="EMBL" id="GAI00801.1"/>
    </source>
</evidence>
<dbReference type="AlphaFoldDB" id="X1L4I7"/>
<dbReference type="EMBL" id="BARV01003234">
    <property type="protein sequence ID" value="GAI00801.1"/>
    <property type="molecule type" value="Genomic_DNA"/>
</dbReference>
<name>X1L4I7_9ZZZZ</name>
<organism evidence="4">
    <name type="scientific">marine sediment metagenome</name>
    <dbReference type="NCBI Taxonomy" id="412755"/>
    <lineage>
        <taxon>unclassified sequences</taxon>
        <taxon>metagenomes</taxon>
        <taxon>ecological metagenomes</taxon>
    </lineage>
</organism>
<sequence length="122" mass="13622">MKKPLLVLFDGNAIVHRAFHAFEGKPLTVSKTGEIVSAVYGFALMLLKAISEIKPTHYAIAFDTKAPTFRHQLFDQYKAHRPPTPDELIGQLGRVRQLVEAFPIPIFELDGYEADDILGTLS</sequence>
<gene>
    <name evidence="4" type="ORF">S06H3_07852</name>
</gene>
<feature type="non-terminal residue" evidence="4">
    <location>
        <position position="122"/>
    </location>
</feature>
<keyword evidence="2" id="KW-0378">Hydrolase</keyword>
<keyword evidence="1" id="KW-0540">Nuclease</keyword>
<dbReference type="InterPro" id="IPR002421">
    <property type="entry name" value="5-3_exonuclease"/>
</dbReference>
<reference evidence="4" key="1">
    <citation type="journal article" date="2014" name="Front. Microbiol.">
        <title>High frequency of phylogenetically diverse reductive dehalogenase-homologous genes in deep subseafloor sedimentary metagenomes.</title>
        <authorList>
            <person name="Kawai M."/>
            <person name="Futagami T."/>
            <person name="Toyoda A."/>
            <person name="Takaki Y."/>
            <person name="Nishi S."/>
            <person name="Hori S."/>
            <person name="Arai W."/>
            <person name="Tsubouchi T."/>
            <person name="Morono Y."/>
            <person name="Uchiyama I."/>
            <person name="Ito T."/>
            <person name="Fujiyama A."/>
            <person name="Inagaki F."/>
            <person name="Takami H."/>
        </authorList>
    </citation>
    <scope>NUCLEOTIDE SEQUENCE</scope>
    <source>
        <strain evidence="4">Expedition CK06-06</strain>
    </source>
</reference>
<dbReference type="GO" id="GO:0008409">
    <property type="term" value="F:5'-3' exonuclease activity"/>
    <property type="evidence" value="ECO:0007669"/>
    <property type="project" value="InterPro"/>
</dbReference>
<dbReference type="SMART" id="SM00475">
    <property type="entry name" value="53EXOc"/>
    <property type="match status" value="1"/>
</dbReference>
<dbReference type="Gene3D" id="3.40.50.1010">
    <property type="entry name" value="5'-nuclease"/>
    <property type="match status" value="1"/>
</dbReference>
<dbReference type="PANTHER" id="PTHR42646">
    <property type="entry name" value="FLAP ENDONUCLEASE XNI"/>
    <property type="match status" value="1"/>
</dbReference>
<dbReference type="CDD" id="cd09859">
    <property type="entry name" value="PIN_53EXO"/>
    <property type="match status" value="1"/>
</dbReference>
<evidence type="ECO:0000256" key="1">
    <source>
        <dbReference type="ARBA" id="ARBA00022722"/>
    </source>
</evidence>
<dbReference type="InterPro" id="IPR038969">
    <property type="entry name" value="FEN"/>
</dbReference>
<dbReference type="InterPro" id="IPR020046">
    <property type="entry name" value="5-3_exonucl_a-hlix_arch_N"/>
</dbReference>
<evidence type="ECO:0000256" key="2">
    <source>
        <dbReference type="ARBA" id="ARBA00022801"/>
    </source>
</evidence>
<protein>
    <recommendedName>
        <fullName evidence="3">5'-3' exonuclease domain-containing protein</fullName>
    </recommendedName>
</protein>
<evidence type="ECO:0000259" key="3">
    <source>
        <dbReference type="SMART" id="SM00475"/>
    </source>
</evidence>
<comment type="caution">
    <text evidence="4">The sequence shown here is derived from an EMBL/GenBank/DDBJ whole genome shotgun (WGS) entry which is preliminary data.</text>
</comment>
<dbReference type="InterPro" id="IPR029060">
    <property type="entry name" value="PIN-like_dom_sf"/>
</dbReference>
<feature type="domain" description="5'-3' exonuclease" evidence="3">
    <location>
        <begin position="2"/>
        <end position="122"/>
    </location>
</feature>
<dbReference type="GO" id="GO:0017108">
    <property type="term" value="F:5'-flap endonuclease activity"/>
    <property type="evidence" value="ECO:0007669"/>
    <property type="project" value="InterPro"/>
</dbReference>
<dbReference type="SUPFAM" id="SSF88723">
    <property type="entry name" value="PIN domain-like"/>
    <property type="match status" value="1"/>
</dbReference>
<dbReference type="PANTHER" id="PTHR42646:SF2">
    <property type="entry name" value="5'-3' EXONUCLEASE FAMILY PROTEIN"/>
    <property type="match status" value="1"/>
</dbReference>
<dbReference type="GO" id="GO:0033567">
    <property type="term" value="P:DNA replication, Okazaki fragment processing"/>
    <property type="evidence" value="ECO:0007669"/>
    <property type="project" value="InterPro"/>
</dbReference>
<proteinExistence type="predicted"/>
<accession>X1L4I7</accession>